<name>A0ABQ5EPM1_9ASTR</name>
<sequence length="1117" mass="126774">MLYDGNVIAKETNVISNANSEETLMLEEECRSKMLLKQSDPMVLEKKVNTKPINYAELNRLSEDFDKRFVPQQELSDEQALHPNTDQSASSLVKIEAPRELSKVSLVNTSLKNLKYHLGQFNNVVQKWITPNALTEGEWGFEHTKVVFQKEIIPFLKTLKDIFNVFDKDLLNEVTEVQIVFNQMEAAVQQYHVDKQCFEIQKKFFLIENDRLLDQIISQDIVNIVVNSSVDVNTSVKVNSSVVMNDSVNYVEMCNKCLDLEAELIKQHNMVGKDEYNKLSKCFSKLEQHCISLEIAMQLNKEIFQKNNTSMNQTEPSFDQLFNLNNLKAELQAKDTTIEKLKTNIKRLNKTSTTNSVKKDIDEIKTINIELEHRVTKLIAKNEHLKQTYKQLYDSIKPSRKCFCHNNIKNDLRKLKGKDIVDNAAQVSNSTTIAPGMYKLNPVILAPKVKNNREAHEYYLKHTIEQAAILREVVKQAKSRNPLDSASYSAYKYVKLIQELLGYVRDTCPDNHKPSKKLVVVTPINKKKTVRFAEPVISSSTSQKQLGVSKSTKSSRSKSTDNKKNDRTQQISSRTQKKNKVEDHSRIVKSSLNKKNCVEPSGSKSKSVKKTKRKEEWKPTGKVFTKIGYVWRPIRRTFTLVGNACPLTRITTTNKVPLREPIPLEVVAQESIVTKVYTRRPKVSKTNSSNSKPKIAKFVIFYIMEPGTSRGSNTSVAPSSSSVDLSTVKFGNDKVATIMGYGDYHIGNVTISRVHYVEGLGHNLFLVGSRGTNLYYLSIRDMMASSPICLLSKATKTKSWLWHRRLSHLNFGAINHLARHCLVRGLPRIKFEKDHLCSTCAMGKSKKQSHKPKSEDTNQEKLYLLHMDLCGPMRVASVNGKKYILVIMDDYSRFTWVGISHETSVMGTLQQNGVVERRNCTLVEAAHTMLIFAQDPSCLLYAPKKIAYRIYNRRTRKIIETIHVDFDELAAMAFEQLGSGPRLQCITPATPSSGLVPNPPLPAPVASPVPVEEAPAPVESTCLLSLTTVDQDVPSLKTIYEESSSSDVIPTTVHSDAPILENLSKWTKDHPLQNIIGDPSRLVSIRLQLHEQALFCYYDAVRNTKFLEKSWSLHRYW</sequence>
<keyword evidence="5" id="KW-1185">Reference proteome</keyword>
<dbReference type="Proteomes" id="UP001151760">
    <property type="component" value="Unassembled WGS sequence"/>
</dbReference>
<reference evidence="4" key="1">
    <citation type="journal article" date="2022" name="Int. J. Mol. Sci.">
        <title>Draft Genome of Tanacetum Coccineum: Genomic Comparison of Closely Related Tanacetum-Family Plants.</title>
        <authorList>
            <person name="Yamashiro T."/>
            <person name="Shiraishi A."/>
            <person name="Nakayama K."/>
            <person name="Satake H."/>
        </authorList>
    </citation>
    <scope>NUCLEOTIDE SEQUENCE</scope>
</reference>
<comment type="caution">
    <text evidence="4">The sequence shown here is derived from an EMBL/GenBank/DDBJ whole genome shotgun (WGS) entry which is preliminary data.</text>
</comment>
<evidence type="ECO:0000313" key="5">
    <source>
        <dbReference type="Proteomes" id="UP001151760"/>
    </source>
</evidence>
<proteinExistence type="predicted"/>
<protein>
    <submittedName>
        <fullName evidence="4">Retrovirus-related pol polyprotein from transposon TNT 1-94</fullName>
    </submittedName>
</protein>
<dbReference type="Pfam" id="PF13976">
    <property type="entry name" value="gag_pre-integrs"/>
    <property type="match status" value="1"/>
</dbReference>
<gene>
    <name evidence="4" type="ORF">Tco_0978921</name>
</gene>
<reference evidence="4" key="2">
    <citation type="submission" date="2022-01" db="EMBL/GenBank/DDBJ databases">
        <authorList>
            <person name="Yamashiro T."/>
            <person name="Shiraishi A."/>
            <person name="Satake H."/>
            <person name="Nakayama K."/>
        </authorList>
    </citation>
    <scope>NUCLEOTIDE SEQUENCE</scope>
</reference>
<dbReference type="InterPro" id="IPR012337">
    <property type="entry name" value="RNaseH-like_sf"/>
</dbReference>
<keyword evidence="1" id="KW-0175">Coiled coil</keyword>
<accession>A0ABQ5EPM1</accession>
<evidence type="ECO:0000256" key="2">
    <source>
        <dbReference type="SAM" id="MobiDB-lite"/>
    </source>
</evidence>
<organism evidence="4 5">
    <name type="scientific">Tanacetum coccineum</name>
    <dbReference type="NCBI Taxonomy" id="301880"/>
    <lineage>
        <taxon>Eukaryota</taxon>
        <taxon>Viridiplantae</taxon>
        <taxon>Streptophyta</taxon>
        <taxon>Embryophyta</taxon>
        <taxon>Tracheophyta</taxon>
        <taxon>Spermatophyta</taxon>
        <taxon>Magnoliopsida</taxon>
        <taxon>eudicotyledons</taxon>
        <taxon>Gunneridae</taxon>
        <taxon>Pentapetalae</taxon>
        <taxon>asterids</taxon>
        <taxon>campanulids</taxon>
        <taxon>Asterales</taxon>
        <taxon>Asteraceae</taxon>
        <taxon>Asteroideae</taxon>
        <taxon>Anthemideae</taxon>
        <taxon>Anthemidinae</taxon>
        <taxon>Tanacetum</taxon>
    </lineage>
</organism>
<feature type="region of interest" description="Disordered" evidence="2">
    <location>
        <begin position="543"/>
        <end position="617"/>
    </location>
</feature>
<feature type="coiled-coil region" evidence="1">
    <location>
        <begin position="324"/>
        <end position="388"/>
    </location>
</feature>
<evidence type="ECO:0000313" key="4">
    <source>
        <dbReference type="EMBL" id="GJT52764.1"/>
    </source>
</evidence>
<evidence type="ECO:0000256" key="1">
    <source>
        <dbReference type="SAM" id="Coils"/>
    </source>
</evidence>
<dbReference type="SUPFAM" id="SSF53098">
    <property type="entry name" value="Ribonuclease H-like"/>
    <property type="match status" value="1"/>
</dbReference>
<dbReference type="InterPro" id="IPR025724">
    <property type="entry name" value="GAG-pre-integrase_dom"/>
</dbReference>
<evidence type="ECO:0000259" key="3">
    <source>
        <dbReference type="Pfam" id="PF13976"/>
    </source>
</evidence>
<dbReference type="InterPro" id="IPR036397">
    <property type="entry name" value="RNaseH_sf"/>
</dbReference>
<dbReference type="EMBL" id="BQNB010016526">
    <property type="protein sequence ID" value="GJT52764.1"/>
    <property type="molecule type" value="Genomic_DNA"/>
</dbReference>
<feature type="domain" description="GAG-pre-integrase" evidence="3">
    <location>
        <begin position="773"/>
        <end position="845"/>
    </location>
</feature>
<dbReference type="PANTHER" id="PTHR42648">
    <property type="entry name" value="TRANSPOSASE, PUTATIVE-RELATED"/>
    <property type="match status" value="1"/>
</dbReference>
<dbReference type="Gene3D" id="3.30.420.10">
    <property type="entry name" value="Ribonuclease H-like superfamily/Ribonuclease H"/>
    <property type="match status" value="2"/>
</dbReference>
<dbReference type="PANTHER" id="PTHR42648:SF18">
    <property type="entry name" value="RETROTRANSPOSON, UNCLASSIFIED-LIKE PROTEIN"/>
    <property type="match status" value="1"/>
</dbReference>
<feature type="compositionally biased region" description="Basic and acidic residues" evidence="2">
    <location>
        <begin position="558"/>
        <end position="567"/>
    </location>
</feature>
<dbReference type="InterPro" id="IPR039537">
    <property type="entry name" value="Retrotran_Ty1/copia-like"/>
</dbReference>